<reference evidence="6 7" key="1">
    <citation type="submission" date="2013-09" db="EMBL/GenBank/DDBJ databases">
        <title>Whole genome shotgun sequence of Novosphingobium tardaugens NBRC 16725.</title>
        <authorList>
            <person name="Isaki S."/>
            <person name="Hosoyama A."/>
            <person name="Tsuchikane K."/>
            <person name="Katsumata H."/>
            <person name="Ando Y."/>
            <person name="Yamazaki S."/>
            <person name="Fujita N."/>
        </authorList>
    </citation>
    <scope>NUCLEOTIDE SEQUENCE [LARGE SCALE GENOMIC DNA]</scope>
    <source>
        <strain evidence="6 7">NBRC 16725</strain>
    </source>
</reference>
<dbReference type="KEGG" id="ntd:EGO55_05220"/>
<evidence type="ECO:0000256" key="4">
    <source>
        <dbReference type="PIRSR" id="PIRSR001112-1"/>
    </source>
</evidence>
<feature type="active site" description="Nucleophile" evidence="4">
    <location>
        <position position="178"/>
    </location>
</feature>
<dbReference type="OrthoDB" id="27092at2"/>
<feature type="active site" description="Proton acceptor" evidence="4">
    <location>
        <position position="365"/>
    </location>
</feature>
<dbReference type="AlphaFoldDB" id="U3A6V3"/>
<dbReference type="InterPro" id="IPR000639">
    <property type="entry name" value="Epox_hydrolase-like"/>
</dbReference>
<feature type="domain" description="Epoxide hydrolase N-terminal" evidence="5">
    <location>
        <begin position="3"/>
        <end position="108"/>
    </location>
</feature>
<dbReference type="SUPFAM" id="SSF53474">
    <property type="entry name" value="alpha/beta-Hydrolases"/>
    <property type="match status" value="1"/>
</dbReference>
<feature type="active site" description="Proton donor" evidence="4">
    <location>
        <position position="309"/>
    </location>
</feature>
<comment type="similarity">
    <text evidence="1">Belongs to the peptidase S33 family.</text>
</comment>
<dbReference type="PRINTS" id="PR00412">
    <property type="entry name" value="EPOXHYDRLASE"/>
</dbReference>
<dbReference type="InterPro" id="IPR016292">
    <property type="entry name" value="Epoxide_hydrolase"/>
</dbReference>
<organism evidence="6 7">
    <name type="scientific">Caenibius tardaugens NBRC 16725</name>
    <dbReference type="NCBI Taxonomy" id="1219035"/>
    <lineage>
        <taxon>Bacteria</taxon>
        <taxon>Pseudomonadati</taxon>
        <taxon>Pseudomonadota</taxon>
        <taxon>Alphaproteobacteria</taxon>
        <taxon>Sphingomonadales</taxon>
        <taxon>Erythrobacteraceae</taxon>
        <taxon>Caenibius</taxon>
    </lineage>
</organism>
<comment type="caution">
    <text evidence="6">The sequence shown here is derived from an EMBL/GenBank/DDBJ whole genome shotgun (WGS) entry which is preliminary data.</text>
</comment>
<evidence type="ECO:0000259" key="5">
    <source>
        <dbReference type="Pfam" id="PF06441"/>
    </source>
</evidence>
<dbReference type="GO" id="GO:0004301">
    <property type="term" value="F:epoxide hydrolase activity"/>
    <property type="evidence" value="ECO:0007669"/>
    <property type="project" value="TreeGrafter"/>
</dbReference>
<keyword evidence="2" id="KW-0058">Aromatic hydrocarbons catabolism</keyword>
<dbReference type="eggNOG" id="COG0596">
    <property type="taxonomic scope" value="Bacteria"/>
</dbReference>
<dbReference type="Pfam" id="PF06441">
    <property type="entry name" value="EHN"/>
    <property type="match status" value="1"/>
</dbReference>
<dbReference type="InterPro" id="IPR010497">
    <property type="entry name" value="Epoxide_hydro_N"/>
</dbReference>
<dbReference type="InterPro" id="IPR029058">
    <property type="entry name" value="AB_hydrolase_fold"/>
</dbReference>
<keyword evidence="3 6" id="KW-0378">Hydrolase</keyword>
<evidence type="ECO:0000313" key="6">
    <source>
        <dbReference type="EMBL" id="GAD50473.1"/>
    </source>
</evidence>
<protein>
    <submittedName>
        <fullName evidence="6">Putative epoxide hydrolase</fullName>
    </submittedName>
</protein>
<dbReference type="EMBL" id="BASZ01000009">
    <property type="protein sequence ID" value="GAD50473.1"/>
    <property type="molecule type" value="Genomic_DNA"/>
</dbReference>
<dbReference type="Proteomes" id="UP000016568">
    <property type="component" value="Unassembled WGS sequence"/>
</dbReference>
<evidence type="ECO:0000256" key="3">
    <source>
        <dbReference type="ARBA" id="ARBA00022801"/>
    </source>
</evidence>
<keyword evidence="7" id="KW-1185">Reference proteome</keyword>
<name>U3A6V3_9SPHN</name>
<evidence type="ECO:0000313" key="7">
    <source>
        <dbReference type="Proteomes" id="UP000016568"/>
    </source>
</evidence>
<accession>U3A6V3</accession>
<proteinExistence type="inferred from homology"/>
<dbReference type="PIRSF" id="PIRSF001112">
    <property type="entry name" value="Epoxide_hydrolase"/>
    <property type="match status" value="1"/>
</dbReference>
<dbReference type="PANTHER" id="PTHR21661:SF35">
    <property type="entry name" value="EPOXIDE HYDROLASE"/>
    <property type="match status" value="1"/>
</dbReference>
<evidence type="ECO:0000256" key="1">
    <source>
        <dbReference type="ARBA" id="ARBA00010088"/>
    </source>
</evidence>
<dbReference type="Gene3D" id="3.40.50.1820">
    <property type="entry name" value="alpha/beta hydrolase"/>
    <property type="match status" value="1"/>
</dbReference>
<dbReference type="GO" id="GO:0097176">
    <property type="term" value="P:epoxide metabolic process"/>
    <property type="evidence" value="ECO:0007669"/>
    <property type="project" value="TreeGrafter"/>
</dbReference>
<evidence type="ECO:0000256" key="2">
    <source>
        <dbReference type="ARBA" id="ARBA00022797"/>
    </source>
</evidence>
<dbReference type="PANTHER" id="PTHR21661">
    <property type="entry name" value="EPOXIDE HYDROLASE 1-RELATED"/>
    <property type="match status" value="1"/>
</dbReference>
<sequence length="401" mass="44844">MSVEPFHLAVPDAELAALQRRLRDARWSPDFSNDDWAYGTNAVYLKELVAYWQDGFDWRAQEAAMNAVPQFRTVIDGVPVHFVHCRGKGPNPMPLIMSHGWPWTFWDFAKVIGPLTDPAAHGGDPADSFDVVIPSLPGFGFSSPLIVPGITAVRTADLWHTLMTEELGYDRYAVHGGDWGGFVTAQLAHKYHASVIGMHALGGAPLDCFNKPLPAVEQYAADEAGWHEKTTHFFAKESGYSAIQSTKPQSLSYGLNDSPVGLAAWLVEKRRSWSDCGGEVEQCFSKDELLTSIMIYWITQTIGTSARYYYESWKAPWEPAHDLQPPVPVPVGILKLEHDVCHWPRSTMEPFFNIQRWTHSEVGGHFAPAEVPELVTDELRAFFRPLRGEAEQQHSAEKVSV</sequence>
<gene>
    <name evidence="6" type="ORF">NT2_09_00810</name>
</gene>
<dbReference type="RefSeq" id="WP_021691291.1">
    <property type="nucleotide sequence ID" value="NZ_BASZ01000009.1"/>
</dbReference>